<dbReference type="Proteomes" id="UP001501594">
    <property type="component" value="Unassembled WGS sequence"/>
</dbReference>
<feature type="transmembrane region" description="Helical" evidence="2">
    <location>
        <begin position="167"/>
        <end position="185"/>
    </location>
</feature>
<dbReference type="InterPro" id="IPR019533">
    <property type="entry name" value="Peptidase_S26"/>
</dbReference>
<dbReference type="RefSeq" id="WP_344796117.1">
    <property type="nucleotide sequence ID" value="NZ_BAABAU010000002.1"/>
</dbReference>
<gene>
    <name evidence="4" type="ORF">GCM10022256_21990</name>
</gene>
<keyword evidence="5" id="KW-1185">Reference proteome</keyword>
<keyword evidence="2" id="KW-1133">Transmembrane helix</keyword>
<protein>
    <recommendedName>
        <fullName evidence="3">Peptidase S26 domain-containing protein</fullName>
    </recommendedName>
</protein>
<keyword evidence="2" id="KW-0472">Membrane</keyword>
<evidence type="ECO:0000256" key="2">
    <source>
        <dbReference type="SAM" id="Phobius"/>
    </source>
</evidence>
<feature type="transmembrane region" description="Helical" evidence="2">
    <location>
        <begin position="197"/>
        <end position="214"/>
    </location>
</feature>
<sequence length="315" mass="32688">MTDTRDTDTDPAPGSTVTRPDITSVPLTPHPISLEQITPRSHRPIVVTVLSGLVAVAATTLIAAAALFHFHGGAWFIVKTPSMGTAAPVGTLVLTVPTTVSDLHVGDVVAFHPPTNLAETYTHRIIAISADGLLTTRGDINGATDPWQVTGQDLVGKAVTILPGLGWLIRGVPIVLLGIVVVFLATSRVKDATKRSAYRLSGMSLAVSAAAFVLKPFTGVVVEQVTTKGGHPGATVVSTGLLPIRVQALHGTHADLVAGQVGHVTVPASAHQAFYSLSTGLHLGLWGWVALIGVCCAPLLWTMIVGLPPKETATP</sequence>
<dbReference type="InterPro" id="IPR036286">
    <property type="entry name" value="LexA/Signal_pep-like_sf"/>
</dbReference>
<feature type="transmembrane region" description="Helical" evidence="2">
    <location>
        <begin position="45"/>
        <end position="70"/>
    </location>
</feature>
<comment type="caution">
    <text evidence="4">The sequence shown here is derived from an EMBL/GenBank/DDBJ whole genome shotgun (WGS) entry which is preliminary data.</text>
</comment>
<feature type="domain" description="Peptidase S26" evidence="3">
    <location>
        <begin position="58"/>
        <end position="131"/>
    </location>
</feature>
<organism evidence="4 5">
    <name type="scientific">Frondihabitans peucedani</name>
    <dbReference type="NCBI Taxonomy" id="598626"/>
    <lineage>
        <taxon>Bacteria</taxon>
        <taxon>Bacillati</taxon>
        <taxon>Actinomycetota</taxon>
        <taxon>Actinomycetes</taxon>
        <taxon>Micrococcales</taxon>
        <taxon>Microbacteriaceae</taxon>
        <taxon>Frondihabitans</taxon>
    </lineage>
</organism>
<keyword evidence="2" id="KW-0812">Transmembrane</keyword>
<evidence type="ECO:0000313" key="4">
    <source>
        <dbReference type="EMBL" id="GAA4266587.1"/>
    </source>
</evidence>
<evidence type="ECO:0000256" key="1">
    <source>
        <dbReference type="SAM" id="MobiDB-lite"/>
    </source>
</evidence>
<dbReference type="EMBL" id="BAABAU010000002">
    <property type="protein sequence ID" value="GAA4266587.1"/>
    <property type="molecule type" value="Genomic_DNA"/>
</dbReference>
<evidence type="ECO:0000259" key="3">
    <source>
        <dbReference type="Pfam" id="PF10502"/>
    </source>
</evidence>
<feature type="region of interest" description="Disordered" evidence="1">
    <location>
        <begin position="1"/>
        <end position="25"/>
    </location>
</feature>
<reference evidence="5" key="1">
    <citation type="journal article" date="2019" name="Int. J. Syst. Evol. Microbiol.">
        <title>The Global Catalogue of Microorganisms (GCM) 10K type strain sequencing project: providing services to taxonomists for standard genome sequencing and annotation.</title>
        <authorList>
            <consortium name="The Broad Institute Genomics Platform"/>
            <consortium name="The Broad Institute Genome Sequencing Center for Infectious Disease"/>
            <person name="Wu L."/>
            <person name="Ma J."/>
        </authorList>
    </citation>
    <scope>NUCLEOTIDE SEQUENCE [LARGE SCALE GENOMIC DNA]</scope>
    <source>
        <strain evidence="5">JCM 17442</strain>
    </source>
</reference>
<evidence type="ECO:0000313" key="5">
    <source>
        <dbReference type="Proteomes" id="UP001501594"/>
    </source>
</evidence>
<dbReference type="Pfam" id="PF10502">
    <property type="entry name" value="Peptidase_S26"/>
    <property type="match status" value="1"/>
</dbReference>
<dbReference type="CDD" id="cd06530">
    <property type="entry name" value="S26_SPase_I"/>
    <property type="match status" value="1"/>
</dbReference>
<feature type="transmembrane region" description="Helical" evidence="2">
    <location>
        <begin position="285"/>
        <end position="307"/>
    </location>
</feature>
<name>A0ABP8E2X0_9MICO</name>
<proteinExistence type="predicted"/>
<dbReference type="SUPFAM" id="SSF51306">
    <property type="entry name" value="LexA/Signal peptidase"/>
    <property type="match status" value="1"/>
</dbReference>
<accession>A0ABP8E2X0</accession>